<accession>A0A0G1XWU8</accession>
<evidence type="ECO:0000313" key="2">
    <source>
        <dbReference type="Proteomes" id="UP000033865"/>
    </source>
</evidence>
<reference evidence="1 2" key="1">
    <citation type="journal article" date="2015" name="Nature">
        <title>rRNA introns, odd ribosomes, and small enigmatic genomes across a large radiation of phyla.</title>
        <authorList>
            <person name="Brown C.T."/>
            <person name="Hug L.A."/>
            <person name="Thomas B.C."/>
            <person name="Sharon I."/>
            <person name="Castelle C.J."/>
            <person name="Singh A."/>
            <person name="Wilkins M.J."/>
            <person name="Williams K.H."/>
            <person name="Banfield J.F."/>
        </authorList>
    </citation>
    <scope>NUCLEOTIDE SEQUENCE [LARGE SCALE GENOMIC DNA]</scope>
</reference>
<dbReference type="Proteomes" id="UP000033865">
    <property type="component" value="Unassembled WGS sequence"/>
</dbReference>
<name>A0A0G1XWU8_9BACT</name>
<comment type="caution">
    <text evidence="1">The sequence shown here is derived from an EMBL/GenBank/DDBJ whole genome shotgun (WGS) entry which is preliminary data.</text>
</comment>
<proteinExistence type="predicted"/>
<protein>
    <submittedName>
        <fullName evidence="1">Uncharacterized protein</fullName>
    </submittedName>
</protein>
<gene>
    <name evidence="1" type="ORF">UY82_C0039G0010</name>
</gene>
<dbReference type="AlphaFoldDB" id="A0A0G1XWU8"/>
<sequence>MNNTPNFNMKIKAILDATKHGERVCEMTGERWEVTEIDIERWRRFNVPPMKVSPKTYFKLMGQLLTGYSWWWNTDVESGKPILSHIHPHTPWLVMDDEAWHQKDFSEIASNADMSRPIFDQLYDLAMRVPMSARKNIERPINSIARISLGDENSYFVEGCRSKRSFYCSDSIDLEDCAEVCWSMRVRESYNVMMSFDLHRCRVARNSRNSFNCDFDVQLPPREVSLGRGATL</sequence>
<evidence type="ECO:0000313" key="1">
    <source>
        <dbReference type="EMBL" id="KKW35410.1"/>
    </source>
</evidence>
<dbReference type="EMBL" id="LCRN01000039">
    <property type="protein sequence ID" value="KKW35410.1"/>
    <property type="molecule type" value="Genomic_DNA"/>
</dbReference>
<organism evidence="1 2">
    <name type="scientific">Candidatus Uhrbacteria bacterium GW2011_GWC2_53_7</name>
    <dbReference type="NCBI Taxonomy" id="1618986"/>
    <lineage>
        <taxon>Bacteria</taxon>
        <taxon>Candidatus Uhriibacteriota</taxon>
    </lineage>
</organism>